<dbReference type="GO" id="GO:0071949">
    <property type="term" value="F:FAD binding"/>
    <property type="evidence" value="ECO:0007669"/>
    <property type="project" value="InterPro"/>
</dbReference>
<dbReference type="SUPFAM" id="SSF56176">
    <property type="entry name" value="FAD-binding/transporter-associated domain-like"/>
    <property type="match status" value="1"/>
</dbReference>
<dbReference type="Pfam" id="PF01565">
    <property type="entry name" value="FAD_binding_4"/>
    <property type="match status" value="1"/>
</dbReference>
<dbReference type="InterPro" id="IPR016166">
    <property type="entry name" value="FAD-bd_PCMH"/>
</dbReference>
<dbReference type="PANTHER" id="PTHR11748">
    <property type="entry name" value="D-LACTATE DEHYDROGENASE"/>
    <property type="match status" value="1"/>
</dbReference>
<dbReference type="PANTHER" id="PTHR11748:SF103">
    <property type="entry name" value="GLYCOLATE OXIDASE SUBUNIT GLCE"/>
    <property type="match status" value="1"/>
</dbReference>
<dbReference type="GO" id="GO:0016491">
    <property type="term" value="F:oxidoreductase activity"/>
    <property type="evidence" value="ECO:0007669"/>
    <property type="project" value="UniProtKB-KW"/>
</dbReference>
<dbReference type="InterPro" id="IPR006094">
    <property type="entry name" value="Oxid_FAD_bind_N"/>
</dbReference>
<dbReference type="AlphaFoldDB" id="A0A381NC73"/>
<dbReference type="EMBL" id="UINC01000261">
    <property type="protein sequence ID" value="SUZ52201.1"/>
    <property type="molecule type" value="Genomic_DNA"/>
</dbReference>
<sequence>MVTPALPHENLAAEVNARIGAPAARPGGDADRIDGVIPVVVVEPLTPEAVAIVLGWASETGRTVLTRGGGTKLARIPAPVSTVDVLLSTRGLNTVEVHRHGDLTATVQAGATLRETNAVLAEHRQWLALDPPRGDRATIGGILATNDSGPRRQGHGTPRDLIIGMTLARADGVVARSGGIVVKNVAGYDLARLMTGSFGCLGVILNATFKLAPLAGASRTVSVTFPDIDRCVAYADDLRVHAATPSALELAMPAVSMLVRFESVESVAEQQAYRAVALAEAKDGTAVVLSAENETVAWQAHGARVLEGEGTLVKLSVVSAQLLPTLIWLDAEARSRRLEYEVIGRAGLGVLCLRLNGATSDQAELLNALRGRLPVGSGSAVLQEAHADLKALVDVWGPIGDGLRMMQEVKRQFDPTATLNPGRGPGGL</sequence>
<evidence type="ECO:0000256" key="1">
    <source>
        <dbReference type="ARBA" id="ARBA00001974"/>
    </source>
</evidence>
<gene>
    <name evidence="6" type="ORF">METZ01_LOCUS5055</name>
</gene>
<dbReference type="Gene3D" id="3.30.465.10">
    <property type="match status" value="1"/>
</dbReference>
<dbReference type="Pfam" id="PF02913">
    <property type="entry name" value="FAD-oxidase_C"/>
    <property type="match status" value="1"/>
</dbReference>
<dbReference type="InterPro" id="IPR004113">
    <property type="entry name" value="FAD-bd_oxidored_4_C"/>
</dbReference>
<dbReference type="SUPFAM" id="SSF55103">
    <property type="entry name" value="FAD-linked oxidases, C-terminal domain"/>
    <property type="match status" value="1"/>
</dbReference>
<reference evidence="6" key="1">
    <citation type="submission" date="2018-05" db="EMBL/GenBank/DDBJ databases">
        <authorList>
            <person name="Lanie J.A."/>
            <person name="Ng W.-L."/>
            <person name="Kazmierczak K.M."/>
            <person name="Andrzejewski T.M."/>
            <person name="Davidsen T.M."/>
            <person name="Wayne K.J."/>
            <person name="Tettelin H."/>
            <person name="Glass J.I."/>
            <person name="Rusch D."/>
            <person name="Podicherti R."/>
            <person name="Tsui H.-C.T."/>
            <person name="Winkler M.E."/>
        </authorList>
    </citation>
    <scope>NUCLEOTIDE SEQUENCE</scope>
</reference>
<evidence type="ECO:0000256" key="2">
    <source>
        <dbReference type="ARBA" id="ARBA00022630"/>
    </source>
</evidence>
<evidence type="ECO:0000256" key="3">
    <source>
        <dbReference type="ARBA" id="ARBA00022827"/>
    </source>
</evidence>
<keyword evidence="2" id="KW-0285">Flavoprotein</keyword>
<keyword evidence="3" id="KW-0274">FAD</keyword>
<feature type="domain" description="FAD-binding PCMH-type" evidence="5">
    <location>
        <begin position="33"/>
        <end position="214"/>
    </location>
</feature>
<comment type="cofactor">
    <cofactor evidence="1">
        <name>FAD</name>
        <dbReference type="ChEBI" id="CHEBI:57692"/>
    </cofactor>
</comment>
<dbReference type="InterPro" id="IPR016164">
    <property type="entry name" value="FAD-linked_Oxase-like_C"/>
</dbReference>
<protein>
    <recommendedName>
        <fullName evidence="5">FAD-binding PCMH-type domain-containing protein</fullName>
    </recommendedName>
</protein>
<evidence type="ECO:0000259" key="5">
    <source>
        <dbReference type="PROSITE" id="PS51387"/>
    </source>
</evidence>
<proteinExistence type="predicted"/>
<evidence type="ECO:0000256" key="4">
    <source>
        <dbReference type="ARBA" id="ARBA00023002"/>
    </source>
</evidence>
<dbReference type="PROSITE" id="PS51387">
    <property type="entry name" value="FAD_PCMH"/>
    <property type="match status" value="1"/>
</dbReference>
<dbReference type="InterPro" id="IPR016169">
    <property type="entry name" value="FAD-bd_PCMH_sub2"/>
</dbReference>
<evidence type="ECO:0000313" key="6">
    <source>
        <dbReference type="EMBL" id="SUZ52201.1"/>
    </source>
</evidence>
<dbReference type="InterPro" id="IPR036318">
    <property type="entry name" value="FAD-bd_PCMH-like_sf"/>
</dbReference>
<keyword evidence="4" id="KW-0560">Oxidoreductase</keyword>
<name>A0A381NC73_9ZZZZ</name>
<accession>A0A381NC73</accession>
<organism evidence="6">
    <name type="scientific">marine metagenome</name>
    <dbReference type="NCBI Taxonomy" id="408172"/>
    <lineage>
        <taxon>unclassified sequences</taxon>
        <taxon>metagenomes</taxon>
        <taxon>ecological metagenomes</taxon>
    </lineage>
</organism>